<dbReference type="RefSeq" id="WP_100704102.1">
    <property type="nucleotide sequence ID" value="NZ_MLFP01000013.1"/>
</dbReference>
<accession>A0A2M9W6G8</accession>
<comment type="caution">
    <text evidence="2">The sequence shown here is derived from an EMBL/GenBank/DDBJ whole genome shotgun (WGS) entry which is preliminary data.</text>
</comment>
<proteinExistence type="predicted"/>
<feature type="transmembrane region" description="Helical" evidence="1">
    <location>
        <begin position="460"/>
        <end position="481"/>
    </location>
</feature>
<feature type="transmembrane region" description="Helical" evidence="1">
    <location>
        <begin position="384"/>
        <end position="403"/>
    </location>
</feature>
<feature type="transmembrane region" description="Helical" evidence="1">
    <location>
        <begin position="77"/>
        <end position="94"/>
    </location>
</feature>
<evidence type="ECO:0000256" key="1">
    <source>
        <dbReference type="SAM" id="Phobius"/>
    </source>
</evidence>
<keyword evidence="3" id="KW-1185">Reference proteome</keyword>
<organism evidence="2 3">
    <name type="scientific">Pantoea rodasii</name>
    <dbReference type="NCBI Taxonomy" id="1076549"/>
    <lineage>
        <taxon>Bacteria</taxon>
        <taxon>Pseudomonadati</taxon>
        <taxon>Pseudomonadota</taxon>
        <taxon>Gammaproteobacteria</taxon>
        <taxon>Enterobacterales</taxon>
        <taxon>Erwiniaceae</taxon>
        <taxon>Pantoea</taxon>
    </lineage>
</organism>
<dbReference type="STRING" id="1076549.HA45_16210"/>
<feature type="transmembrane region" description="Helical" evidence="1">
    <location>
        <begin position="126"/>
        <end position="144"/>
    </location>
</feature>
<feature type="transmembrane region" description="Helical" evidence="1">
    <location>
        <begin position="52"/>
        <end position="70"/>
    </location>
</feature>
<dbReference type="GO" id="GO:0022857">
    <property type="term" value="F:transmembrane transporter activity"/>
    <property type="evidence" value="ECO:0007669"/>
    <property type="project" value="InterPro"/>
</dbReference>
<dbReference type="EMBL" id="PIQI01000029">
    <property type="protein sequence ID" value="PJZ03142.1"/>
    <property type="molecule type" value="Genomic_DNA"/>
</dbReference>
<feature type="transmembrane region" description="Helical" evidence="1">
    <location>
        <begin position="409"/>
        <end position="427"/>
    </location>
</feature>
<keyword evidence="1" id="KW-0472">Membrane</keyword>
<name>A0A2M9W6G8_9GAMM</name>
<keyword evidence="1" id="KW-1133">Transmembrane helix</keyword>
<feature type="transmembrane region" description="Helical" evidence="1">
    <location>
        <begin position="100"/>
        <end position="119"/>
    </location>
</feature>
<feature type="transmembrane region" description="Helical" evidence="1">
    <location>
        <begin position="156"/>
        <end position="173"/>
    </location>
</feature>
<dbReference type="InterPro" id="IPR006726">
    <property type="entry name" value="PHBA_efflux_AaeB/fusaric-R"/>
</dbReference>
<reference evidence="2 3" key="1">
    <citation type="submission" date="2017-11" db="EMBL/GenBank/DDBJ databases">
        <title>The genome sequence of Pantoea rodasii DSM 26611.</title>
        <authorList>
            <person name="Gao J."/>
            <person name="Mao X."/>
            <person name="Sun J."/>
        </authorList>
    </citation>
    <scope>NUCLEOTIDE SEQUENCE [LARGE SCALE GENOMIC DNA]</scope>
    <source>
        <strain evidence="2 3">DSM 26611</strain>
    </source>
</reference>
<feature type="transmembrane region" description="Helical" evidence="1">
    <location>
        <begin position="434"/>
        <end position="454"/>
    </location>
</feature>
<dbReference type="GO" id="GO:0005886">
    <property type="term" value="C:plasma membrane"/>
    <property type="evidence" value="ECO:0007669"/>
    <property type="project" value="InterPro"/>
</dbReference>
<sequence length="632" mass="68588">MNSALYFPTPKVLALLRHCDLTTPRATYVLRALLAANLALVLAYWLELDMPYSAASTVLLVLNPVQGAVLGKGKWRLIGTLVGMVAALVIMALFAQQPWLFALADSLWLGLCVMAMSVLRHFRASGAAVAGYTIGLATLGAMQYPDLAFEHAVGRASTVAVGVMVLGLVSALFSRRSLSVKVEALLWHLTQRTAMLLTQPDRDHAQRQLLAELYGVDDLLAAARQESASLAQQAPAIRQAMDLLLVIATTASTGDYPHWHKVSEALSQGHAGNAEAQLHLRLALHNSSIPSQEAAQIGNLLRVLAILSRLHQTPSRQSTPAMAFHRDWPGARRNGLRAALTLLAASALWIGSGWPAGDIMLLIMAPYFALLSTSPQPVAGARKFLLGTLFALPLAFICTFMLLPLINGLPLLLLVLSLFWLPGIYATSMPQHMLSGLAYLVGFNTLTAAANPMVYDATQFLNWSLAWLIGCALTLLAFQLMPRNPDRHAARLQAQIRASLLVLFAGKQVSASRWIQHQQHRVAQLAGLLRAQPEVQKRAIEQGLLALNLGREWLSLADSVVPLEQQPFIKLARQRIAQRLQQPTLAAKHAARAARQLATHPSPDSASLAARFRAIATLLRSDAEYLSGSKPC</sequence>
<dbReference type="Pfam" id="PF04632">
    <property type="entry name" value="FUSC"/>
    <property type="match status" value="2"/>
</dbReference>
<evidence type="ECO:0000313" key="2">
    <source>
        <dbReference type="EMBL" id="PJZ03142.1"/>
    </source>
</evidence>
<dbReference type="OrthoDB" id="6538131at2"/>
<dbReference type="AlphaFoldDB" id="A0A2M9W6G8"/>
<dbReference type="Proteomes" id="UP000232062">
    <property type="component" value="Unassembled WGS sequence"/>
</dbReference>
<gene>
    <name evidence="2" type="ORF">PRCB_24080</name>
</gene>
<keyword evidence="1" id="KW-0812">Transmembrane</keyword>
<protein>
    <submittedName>
        <fullName evidence="2">FUSC family protein</fullName>
    </submittedName>
</protein>
<evidence type="ECO:0000313" key="3">
    <source>
        <dbReference type="Proteomes" id="UP000232062"/>
    </source>
</evidence>
<feature type="transmembrane region" description="Helical" evidence="1">
    <location>
        <begin position="28"/>
        <end position="46"/>
    </location>
</feature>